<feature type="transmembrane region" description="Helical" evidence="4">
    <location>
        <begin position="17"/>
        <end position="40"/>
    </location>
</feature>
<keyword evidence="4" id="KW-0812">Transmembrane</keyword>
<dbReference type="OrthoDB" id="5298735at2"/>
<comment type="caution">
    <text evidence="6">The sequence shown here is derived from an EMBL/GenBank/DDBJ whole genome shotgun (WGS) entry which is preliminary data.</text>
</comment>
<protein>
    <recommendedName>
        <fullName evidence="5">Glycine zipper 2TM domain-containing protein</fullName>
    </recommendedName>
</protein>
<proteinExistence type="predicted"/>
<feature type="region of interest" description="Disordered" evidence="3">
    <location>
        <begin position="72"/>
        <end position="131"/>
    </location>
</feature>
<dbReference type="AlphaFoldDB" id="A0A4Q1HJX4"/>
<dbReference type="InterPro" id="IPR008816">
    <property type="entry name" value="Gly_zipper_2TM_dom"/>
</dbReference>
<dbReference type="InterPro" id="IPR051407">
    <property type="entry name" value="Bact_OM_lipoprot/Surf_antigen"/>
</dbReference>
<feature type="compositionally biased region" description="Low complexity" evidence="3">
    <location>
        <begin position="72"/>
        <end position="105"/>
    </location>
</feature>
<evidence type="ECO:0000313" key="6">
    <source>
        <dbReference type="EMBL" id="RXN90203.1"/>
    </source>
</evidence>
<accession>A0A4Q1HJX4</accession>
<feature type="compositionally biased region" description="Polar residues" evidence="3">
    <location>
        <begin position="107"/>
        <end position="122"/>
    </location>
</feature>
<keyword evidence="4" id="KW-1133">Transmembrane helix</keyword>
<gene>
    <name evidence="6" type="ORF">C7R54_11790</name>
</gene>
<dbReference type="PANTHER" id="PTHR35603:SF2">
    <property type="entry name" value="OUTER MEMBRANE LIPOPROTEIN"/>
    <property type="match status" value="1"/>
</dbReference>
<dbReference type="GO" id="GO:0019867">
    <property type="term" value="C:outer membrane"/>
    <property type="evidence" value="ECO:0007669"/>
    <property type="project" value="InterPro"/>
</dbReference>
<dbReference type="RefSeq" id="WP_129150638.1">
    <property type="nucleotide sequence ID" value="NZ_JBHSDO010000014.1"/>
</dbReference>
<evidence type="ECO:0000259" key="5">
    <source>
        <dbReference type="Pfam" id="PF05433"/>
    </source>
</evidence>
<keyword evidence="7" id="KW-1185">Reference proteome</keyword>
<evidence type="ECO:0000256" key="1">
    <source>
        <dbReference type="ARBA" id="ARBA00004370"/>
    </source>
</evidence>
<reference evidence="6 7" key="1">
    <citation type="journal article" date="2017" name="Int. J. Syst. Evol. Microbiol.">
        <title>Achromobacter aloeverae sp. nov., isolated from the root of Aloe vera (L.) Burm.f.</title>
        <authorList>
            <person name="Kuncharoen N."/>
            <person name="Muramatsu Y."/>
            <person name="Shibata C."/>
            <person name="Kamakura Y."/>
            <person name="Nakagawa Y."/>
            <person name="Tanasupawat S."/>
        </authorList>
    </citation>
    <scope>NUCLEOTIDE SEQUENCE [LARGE SCALE GENOMIC DNA]</scope>
    <source>
        <strain evidence="6 7">AVA-1</strain>
    </source>
</reference>
<organism evidence="6 7">
    <name type="scientific">Achromobacter aloeverae</name>
    <dbReference type="NCBI Taxonomy" id="1750518"/>
    <lineage>
        <taxon>Bacteria</taxon>
        <taxon>Pseudomonadati</taxon>
        <taxon>Pseudomonadota</taxon>
        <taxon>Betaproteobacteria</taxon>
        <taxon>Burkholderiales</taxon>
        <taxon>Alcaligenaceae</taxon>
        <taxon>Achromobacter</taxon>
    </lineage>
</organism>
<dbReference type="Proteomes" id="UP000290849">
    <property type="component" value="Unassembled WGS sequence"/>
</dbReference>
<keyword evidence="2 4" id="KW-0472">Membrane</keyword>
<dbReference type="PANTHER" id="PTHR35603">
    <property type="match status" value="1"/>
</dbReference>
<comment type="subcellular location">
    <subcellularLocation>
        <location evidence="1">Membrane</location>
    </subcellularLocation>
</comment>
<evidence type="ECO:0000256" key="4">
    <source>
        <dbReference type="SAM" id="Phobius"/>
    </source>
</evidence>
<evidence type="ECO:0000313" key="7">
    <source>
        <dbReference type="Proteomes" id="UP000290849"/>
    </source>
</evidence>
<dbReference type="EMBL" id="PYAL01000003">
    <property type="protein sequence ID" value="RXN90203.1"/>
    <property type="molecule type" value="Genomic_DNA"/>
</dbReference>
<evidence type="ECO:0000256" key="3">
    <source>
        <dbReference type="SAM" id="MobiDB-lite"/>
    </source>
</evidence>
<dbReference type="Pfam" id="PF05433">
    <property type="entry name" value="Rick_17kDa_Anti"/>
    <property type="match status" value="1"/>
</dbReference>
<name>A0A4Q1HJX4_9BURK</name>
<sequence>MNTAPTQSESRRGLHPLVATAAVCVIVLCGVAVAAIGGWLPTSSGRQDDANQAAVAQNDPANANLAPLPAQAQQGVMPPQQGVAPPQQGAARQAPATAQSNAAQPRVAQSSVPPRNTPQQQGVPPAAQNDAAQCPQCGTVVSMGQVQVPVQDTSNHIVGTVAGGVVGGVVGNQFGGGGGKTALTVLGAVGGALAGREIERNMNQKTVTRYQLVARTNDGRTHTFRSDTPFQYSTGQAIRVENNQLLPR</sequence>
<evidence type="ECO:0000256" key="2">
    <source>
        <dbReference type="ARBA" id="ARBA00023136"/>
    </source>
</evidence>
<feature type="domain" description="Glycine zipper 2TM" evidence="5">
    <location>
        <begin position="158"/>
        <end position="199"/>
    </location>
</feature>